<evidence type="ECO:0000313" key="7">
    <source>
        <dbReference type="Proteomes" id="UP000231466"/>
    </source>
</evidence>
<evidence type="ECO:0000256" key="3">
    <source>
        <dbReference type="ARBA" id="ARBA00022840"/>
    </source>
</evidence>
<dbReference type="EMBL" id="PFAH01000003">
    <property type="protein sequence ID" value="PIR98125.1"/>
    <property type="molecule type" value="Genomic_DNA"/>
</dbReference>
<comment type="catalytic activity">
    <reaction evidence="4">
        <text>2 cob(II)yrinate a,c diamide + reduced [electron-transfer flavoprotein] + 2 ATP = 2 adenosylcob(III)yrinate a,c-diamide + 2 triphosphate + oxidized [electron-transfer flavoprotein] + 3 H(+)</text>
        <dbReference type="Rhea" id="RHEA:11528"/>
        <dbReference type="Rhea" id="RHEA-COMP:10685"/>
        <dbReference type="Rhea" id="RHEA-COMP:10686"/>
        <dbReference type="ChEBI" id="CHEBI:15378"/>
        <dbReference type="ChEBI" id="CHEBI:18036"/>
        <dbReference type="ChEBI" id="CHEBI:30616"/>
        <dbReference type="ChEBI" id="CHEBI:57692"/>
        <dbReference type="ChEBI" id="CHEBI:58307"/>
        <dbReference type="ChEBI" id="CHEBI:58503"/>
        <dbReference type="ChEBI" id="CHEBI:58537"/>
        <dbReference type="EC" id="2.5.1.17"/>
    </reaction>
</comment>
<evidence type="ECO:0000256" key="2">
    <source>
        <dbReference type="ARBA" id="ARBA00022741"/>
    </source>
</evidence>
<keyword evidence="3 4" id="KW-0067">ATP-binding</keyword>
<dbReference type="EC" id="2.5.1.17" evidence="4"/>
<dbReference type="InterPro" id="IPR029499">
    <property type="entry name" value="PduO-typ"/>
</dbReference>
<dbReference type="SUPFAM" id="SSF89028">
    <property type="entry name" value="Cobalamin adenosyltransferase-like"/>
    <property type="match status" value="1"/>
</dbReference>
<dbReference type="GO" id="GO:0005524">
    <property type="term" value="F:ATP binding"/>
    <property type="evidence" value="ECO:0007669"/>
    <property type="project" value="UniProtKB-UniRule"/>
</dbReference>
<keyword evidence="2 4" id="KW-0547">Nucleotide-binding</keyword>
<comment type="pathway">
    <text evidence="4">Cofactor biosynthesis; adenosylcobalamin biosynthesis; adenosylcobalamin from cob(II)yrinate a,c-diamide: step 2/7.</text>
</comment>
<dbReference type="Pfam" id="PF01923">
    <property type="entry name" value="Cob_adeno_trans"/>
    <property type="match status" value="1"/>
</dbReference>
<dbReference type="PANTHER" id="PTHR12213:SF0">
    <property type="entry name" value="CORRINOID ADENOSYLTRANSFERASE MMAB"/>
    <property type="match status" value="1"/>
</dbReference>
<dbReference type="AlphaFoldDB" id="A0A2H0VG93"/>
<proteinExistence type="inferred from homology"/>
<organism evidence="6 7">
    <name type="scientific">Candidatus Colwellbacteria bacterium CG10_big_fil_rev_8_21_14_0_10_42_22</name>
    <dbReference type="NCBI Taxonomy" id="1974540"/>
    <lineage>
        <taxon>Bacteria</taxon>
        <taxon>Candidatus Colwelliibacteriota</taxon>
    </lineage>
</organism>
<dbReference type="NCBIfam" id="TIGR00636">
    <property type="entry name" value="PduO_Nterm"/>
    <property type="match status" value="1"/>
</dbReference>
<accession>A0A2H0VG93</accession>
<dbReference type="Proteomes" id="UP000231466">
    <property type="component" value="Unassembled WGS sequence"/>
</dbReference>
<evidence type="ECO:0000256" key="4">
    <source>
        <dbReference type="RuleBase" id="RU366026"/>
    </source>
</evidence>
<dbReference type="InterPro" id="IPR016030">
    <property type="entry name" value="CblAdoTrfase-like"/>
</dbReference>
<comment type="catalytic activity">
    <reaction evidence="4">
        <text>2 cob(II)alamin + reduced [electron-transfer flavoprotein] + 2 ATP = 2 adenosylcob(III)alamin + 2 triphosphate + oxidized [electron-transfer flavoprotein] + 3 H(+)</text>
        <dbReference type="Rhea" id="RHEA:28671"/>
        <dbReference type="Rhea" id="RHEA-COMP:10685"/>
        <dbReference type="Rhea" id="RHEA-COMP:10686"/>
        <dbReference type="ChEBI" id="CHEBI:15378"/>
        <dbReference type="ChEBI" id="CHEBI:16304"/>
        <dbReference type="ChEBI" id="CHEBI:18036"/>
        <dbReference type="ChEBI" id="CHEBI:18408"/>
        <dbReference type="ChEBI" id="CHEBI:30616"/>
        <dbReference type="ChEBI" id="CHEBI:57692"/>
        <dbReference type="ChEBI" id="CHEBI:58307"/>
        <dbReference type="EC" id="2.5.1.17"/>
    </reaction>
</comment>
<reference evidence="7" key="1">
    <citation type="submission" date="2017-09" db="EMBL/GenBank/DDBJ databases">
        <title>Depth-based differentiation of microbial function through sediment-hosted aquifers and enrichment of novel symbionts in the deep terrestrial subsurface.</title>
        <authorList>
            <person name="Probst A.J."/>
            <person name="Ladd B."/>
            <person name="Jarett J.K."/>
            <person name="Geller-Mcgrath D.E."/>
            <person name="Sieber C.M.K."/>
            <person name="Emerson J.B."/>
            <person name="Anantharaman K."/>
            <person name="Thomas B.C."/>
            <person name="Malmstrom R."/>
            <person name="Stieglmeier M."/>
            <person name="Klingl A."/>
            <person name="Woyke T."/>
            <person name="Ryan C.M."/>
            <person name="Banfield J.F."/>
        </authorList>
    </citation>
    <scope>NUCLEOTIDE SEQUENCE [LARGE SCALE GENOMIC DNA]</scope>
</reference>
<dbReference type="InterPro" id="IPR036451">
    <property type="entry name" value="CblAdoTrfase-like_sf"/>
</dbReference>
<dbReference type="GO" id="GO:0009236">
    <property type="term" value="P:cobalamin biosynthetic process"/>
    <property type="evidence" value="ECO:0007669"/>
    <property type="project" value="UniProtKB-UniRule"/>
</dbReference>
<evidence type="ECO:0000259" key="5">
    <source>
        <dbReference type="Pfam" id="PF01923"/>
    </source>
</evidence>
<name>A0A2H0VG93_9BACT</name>
<dbReference type="PANTHER" id="PTHR12213">
    <property type="entry name" value="CORRINOID ADENOSYLTRANSFERASE"/>
    <property type="match status" value="1"/>
</dbReference>
<protein>
    <recommendedName>
        <fullName evidence="4">Corrinoid adenosyltransferase</fullName>
        <ecNumber evidence="4">2.5.1.17</ecNumber>
    </recommendedName>
    <alternativeName>
        <fullName evidence="4">Cob(II)alamin adenosyltransferase</fullName>
    </alternativeName>
    <alternativeName>
        <fullName evidence="4">Cob(II)yrinic acid a,c-diamide adenosyltransferase</fullName>
    </alternativeName>
    <alternativeName>
        <fullName evidence="4">Cobinamide/cobalamin adenosyltransferase</fullName>
    </alternativeName>
</protein>
<evidence type="ECO:0000256" key="1">
    <source>
        <dbReference type="ARBA" id="ARBA00022679"/>
    </source>
</evidence>
<comment type="caution">
    <text evidence="6">The sequence shown here is derived from an EMBL/GenBank/DDBJ whole genome shotgun (WGS) entry which is preliminary data.</text>
</comment>
<sequence length="181" mass="20228">MTLFTGKGDNGKTTLFDSGERISKTSCQMDVLGSLDEINTLLGVCKARARNLDTKVRGVSVSDILEQLQQDLFVIQAIIAGAPKEFTENRIKYLERNIELIEKDLPEIKTFFLAGATELSGLLDYARAVSRRVERVLISFAEKEGLSAGILQYTNRLSSILYALVRFVNHKQGVEEVPPRY</sequence>
<comment type="similarity">
    <text evidence="4">Belongs to the Cob(I)alamin adenosyltransferase family.</text>
</comment>
<dbReference type="UniPathway" id="UPA00148">
    <property type="reaction ID" value="UER00233"/>
</dbReference>
<keyword evidence="4" id="KW-0169">Cobalamin biosynthesis</keyword>
<evidence type="ECO:0000313" key="6">
    <source>
        <dbReference type="EMBL" id="PIR98125.1"/>
    </source>
</evidence>
<dbReference type="Gene3D" id="1.20.1200.10">
    <property type="entry name" value="Cobalamin adenosyltransferase-like"/>
    <property type="match status" value="1"/>
</dbReference>
<feature type="domain" description="Cobalamin adenosyltransferase-like" evidence="5">
    <location>
        <begin position="4"/>
        <end position="167"/>
    </location>
</feature>
<keyword evidence="1 4" id="KW-0808">Transferase</keyword>
<gene>
    <name evidence="6" type="ORF">COT89_00995</name>
</gene>
<dbReference type="GO" id="GO:0008817">
    <property type="term" value="F:corrinoid adenosyltransferase activity"/>
    <property type="evidence" value="ECO:0007669"/>
    <property type="project" value="UniProtKB-UniRule"/>
</dbReference>